<dbReference type="Gene3D" id="3.90.1750.10">
    <property type="entry name" value="Hect, E3 ligase catalytic domains"/>
    <property type="match status" value="1"/>
</dbReference>
<dbReference type="Gene3D" id="3.30.2410.10">
    <property type="entry name" value="Hect, E3 ligase catalytic domain"/>
    <property type="match status" value="1"/>
</dbReference>
<comment type="catalytic activity">
    <reaction evidence="1">
        <text>S-ubiquitinyl-[E2 ubiquitin-conjugating enzyme]-L-cysteine + [acceptor protein]-L-lysine = [E2 ubiquitin-conjugating enzyme]-L-cysteine + N(6)-ubiquitinyl-[acceptor protein]-L-lysine.</text>
        <dbReference type="EC" id="2.3.2.26"/>
    </reaction>
</comment>
<accession>A0A2J7ZW10</accession>
<dbReference type="Pfam" id="PF00632">
    <property type="entry name" value="HECT"/>
    <property type="match status" value="1"/>
</dbReference>
<dbReference type="Gene3D" id="3.30.2160.10">
    <property type="entry name" value="Hect, E3 ligase catalytic domain"/>
    <property type="match status" value="1"/>
</dbReference>
<dbReference type="SUPFAM" id="SSF56204">
    <property type="entry name" value="Hect, E3 ligase catalytic domain"/>
    <property type="match status" value="1"/>
</dbReference>
<dbReference type="SMART" id="SM00119">
    <property type="entry name" value="HECTc"/>
    <property type="match status" value="1"/>
</dbReference>
<organism evidence="8 9">
    <name type="scientific">Tetrabaena socialis</name>
    <dbReference type="NCBI Taxonomy" id="47790"/>
    <lineage>
        <taxon>Eukaryota</taxon>
        <taxon>Viridiplantae</taxon>
        <taxon>Chlorophyta</taxon>
        <taxon>core chlorophytes</taxon>
        <taxon>Chlorophyceae</taxon>
        <taxon>CS clade</taxon>
        <taxon>Chlamydomonadales</taxon>
        <taxon>Tetrabaenaceae</taxon>
        <taxon>Tetrabaena</taxon>
    </lineage>
</organism>
<sequence>MDEAPRKRKEHVHDLAGLSKRLTAGSGPLLDRLHFILIQRVAVEESDVVEILNALRATDVTEADMAQLLQSALGSGRAFASLDAYLLDVAWASLTTTLRAMESGNMSWTNGLDRLEEIVTMLARSPKDAGSSSGFNVILLMFQVHWAQMGRLDTMYAMCDPPRVPPPEAYTAFFTAFVEIAAKVLSFIEKESWRTGASRCLVRMAQTARWGQLGLLHSPYSEDDPDIPIDTTINGIFTFIPDDDADVALWVRRDDLLESSYIAVMQVSKAEWEACQTIDICLEGESGTGEGVARDWLGSLATELFYHSPLLFDVCPERPSVVHPCACPSEHALRMMDFAGRVIGLAMKLNIPLGVHLSTAAFGMMTSANVSLPELEELDPAYYRTCSKIWAAKDDAAVSAMGLDGFRSPDGIELFPGGGDVIVTAENRHDLVNMLALEYMMRSRASALAMMDGIMHVLHNEDARATKIAICRMSTSEFNGMVGGALGDLSTAEWRAHTSTEFVGCEPDESVTTAFFEMIESMSQPERMNMLRFWTGLHSLPSGGFASLPRKLQLVFRPDLPGRLPSVHTCMMLLDVPVATPDQTVLKTLFTTALSVMEFTKEDDA</sequence>
<evidence type="ECO:0000256" key="2">
    <source>
        <dbReference type="ARBA" id="ARBA00004906"/>
    </source>
</evidence>
<evidence type="ECO:0000256" key="3">
    <source>
        <dbReference type="ARBA" id="ARBA00012485"/>
    </source>
</evidence>
<proteinExistence type="predicted"/>
<feature type="domain" description="HECT" evidence="7">
    <location>
        <begin position="291"/>
        <end position="602"/>
    </location>
</feature>
<evidence type="ECO:0000256" key="6">
    <source>
        <dbReference type="PROSITE-ProRule" id="PRU00104"/>
    </source>
</evidence>
<dbReference type="PANTHER" id="PTHR11254:SF67">
    <property type="entry name" value="E3 UBIQUITIN-PROTEIN LIGASE HUWE1"/>
    <property type="match status" value="1"/>
</dbReference>
<dbReference type="InterPro" id="IPR000569">
    <property type="entry name" value="HECT_dom"/>
</dbReference>
<gene>
    <name evidence="8" type="ORF">TSOC_009407</name>
</gene>
<feature type="active site" description="Glycyl thioester intermediate" evidence="6">
    <location>
        <position position="570"/>
    </location>
</feature>
<evidence type="ECO:0000313" key="8">
    <source>
        <dbReference type="EMBL" id="PNH04442.1"/>
    </source>
</evidence>
<evidence type="ECO:0000259" key="7">
    <source>
        <dbReference type="PROSITE" id="PS50237"/>
    </source>
</evidence>
<dbReference type="PANTHER" id="PTHR11254">
    <property type="entry name" value="HECT DOMAIN UBIQUITIN-PROTEIN LIGASE"/>
    <property type="match status" value="1"/>
</dbReference>
<name>A0A2J7ZW10_9CHLO</name>
<keyword evidence="4" id="KW-0808">Transferase</keyword>
<dbReference type="InterPro" id="IPR035983">
    <property type="entry name" value="Hect_E3_ubiquitin_ligase"/>
</dbReference>
<dbReference type="GO" id="GO:0005737">
    <property type="term" value="C:cytoplasm"/>
    <property type="evidence" value="ECO:0007669"/>
    <property type="project" value="TreeGrafter"/>
</dbReference>
<dbReference type="PROSITE" id="PS50237">
    <property type="entry name" value="HECT"/>
    <property type="match status" value="1"/>
</dbReference>
<dbReference type="OrthoDB" id="8068875at2759"/>
<evidence type="ECO:0000256" key="1">
    <source>
        <dbReference type="ARBA" id="ARBA00000885"/>
    </source>
</evidence>
<comment type="pathway">
    <text evidence="2">Protein modification; protein ubiquitination.</text>
</comment>
<dbReference type="Proteomes" id="UP000236333">
    <property type="component" value="Unassembled WGS sequence"/>
</dbReference>
<dbReference type="GO" id="GO:0061630">
    <property type="term" value="F:ubiquitin protein ligase activity"/>
    <property type="evidence" value="ECO:0007669"/>
    <property type="project" value="UniProtKB-EC"/>
</dbReference>
<dbReference type="EMBL" id="PGGS01000389">
    <property type="protein sequence ID" value="PNH04442.1"/>
    <property type="molecule type" value="Genomic_DNA"/>
</dbReference>
<keyword evidence="5 6" id="KW-0833">Ubl conjugation pathway</keyword>
<evidence type="ECO:0000256" key="5">
    <source>
        <dbReference type="ARBA" id="ARBA00022786"/>
    </source>
</evidence>
<comment type="caution">
    <text evidence="8">The sequence shown here is derived from an EMBL/GenBank/DDBJ whole genome shotgun (WGS) entry which is preliminary data.</text>
</comment>
<dbReference type="InterPro" id="IPR050409">
    <property type="entry name" value="E3_ubiq-protein_ligase"/>
</dbReference>
<evidence type="ECO:0000313" key="9">
    <source>
        <dbReference type="Proteomes" id="UP000236333"/>
    </source>
</evidence>
<dbReference type="GO" id="GO:0000209">
    <property type="term" value="P:protein polyubiquitination"/>
    <property type="evidence" value="ECO:0007669"/>
    <property type="project" value="TreeGrafter"/>
</dbReference>
<evidence type="ECO:0000256" key="4">
    <source>
        <dbReference type="ARBA" id="ARBA00022679"/>
    </source>
</evidence>
<keyword evidence="9" id="KW-1185">Reference proteome</keyword>
<protein>
    <recommendedName>
        <fullName evidence="3">HECT-type E3 ubiquitin transferase</fullName>
        <ecNumber evidence="3">2.3.2.26</ecNumber>
    </recommendedName>
</protein>
<reference evidence="8 9" key="1">
    <citation type="journal article" date="2017" name="Mol. Biol. Evol.">
        <title>The 4-celled Tetrabaena socialis nuclear genome reveals the essential components for genetic control of cell number at the origin of multicellularity in the volvocine lineage.</title>
        <authorList>
            <person name="Featherston J."/>
            <person name="Arakaki Y."/>
            <person name="Hanschen E.R."/>
            <person name="Ferris P.J."/>
            <person name="Michod R.E."/>
            <person name="Olson B.J.S.C."/>
            <person name="Nozaki H."/>
            <person name="Durand P.M."/>
        </authorList>
    </citation>
    <scope>NUCLEOTIDE SEQUENCE [LARGE SCALE GENOMIC DNA]</scope>
    <source>
        <strain evidence="8 9">NIES-571</strain>
    </source>
</reference>
<dbReference type="GO" id="GO:0006511">
    <property type="term" value="P:ubiquitin-dependent protein catabolic process"/>
    <property type="evidence" value="ECO:0007669"/>
    <property type="project" value="TreeGrafter"/>
</dbReference>
<dbReference type="EC" id="2.3.2.26" evidence="3"/>
<dbReference type="AlphaFoldDB" id="A0A2J7ZW10"/>